<dbReference type="SFLD" id="SFLDS00029">
    <property type="entry name" value="Radical_SAM"/>
    <property type="match status" value="1"/>
</dbReference>
<feature type="domain" description="Radical SAM core" evidence="6">
    <location>
        <begin position="18"/>
        <end position="256"/>
    </location>
</feature>
<dbReference type="EMBL" id="AP024233">
    <property type="protein sequence ID" value="BCO10246.1"/>
    <property type="molecule type" value="Genomic_DNA"/>
</dbReference>
<dbReference type="Gene3D" id="3.20.20.70">
    <property type="entry name" value="Aldolase class I"/>
    <property type="match status" value="1"/>
</dbReference>
<dbReference type="InterPro" id="IPR013785">
    <property type="entry name" value="Aldolase_TIM"/>
</dbReference>
<organism evidence="7 8">
    <name type="scientific">Desulfolithobacter dissulfuricans</name>
    <dbReference type="NCBI Taxonomy" id="2795293"/>
    <lineage>
        <taxon>Bacteria</taxon>
        <taxon>Pseudomonadati</taxon>
        <taxon>Thermodesulfobacteriota</taxon>
        <taxon>Desulfobulbia</taxon>
        <taxon>Desulfobulbales</taxon>
        <taxon>Desulfobulbaceae</taxon>
        <taxon>Desulfolithobacter</taxon>
    </lineage>
</organism>
<dbReference type="SFLD" id="SFLDG01095">
    <property type="entry name" value="Uncharacterised_Radical_SAM_Su"/>
    <property type="match status" value="1"/>
</dbReference>
<reference evidence="7" key="1">
    <citation type="submission" date="2020-12" db="EMBL/GenBank/DDBJ databases">
        <title>Desulfobium dissulfuricans gen. nov., sp. nov., a novel mesophilic, sulfate-reducing bacterium isolated from a deep-sea hydrothermal vent.</title>
        <authorList>
            <person name="Hashimoto Y."/>
            <person name="Tame A."/>
            <person name="Sawayama S."/>
            <person name="Miyazaki J."/>
            <person name="Takai K."/>
            <person name="Nakagawa S."/>
        </authorList>
    </citation>
    <scope>NUCLEOTIDE SEQUENCE</scope>
    <source>
        <strain evidence="7">GF1</strain>
    </source>
</reference>
<evidence type="ECO:0000256" key="3">
    <source>
        <dbReference type="ARBA" id="ARBA00022723"/>
    </source>
</evidence>
<dbReference type="InterPro" id="IPR007197">
    <property type="entry name" value="rSAM"/>
</dbReference>
<evidence type="ECO:0000256" key="1">
    <source>
        <dbReference type="ARBA" id="ARBA00001966"/>
    </source>
</evidence>
<dbReference type="GO" id="GO:0003824">
    <property type="term" value="F:catalytic activity"/>
    <property type="evidence" value="ECO:0007669"/>
    <property type="project" value="InterPro"/>
</dbReference>
<dbReference type="GO" id="GO:0051536">
    <property type="term" value="F:iron-sulfur cluster binding"/>
    <property type="evidence" value="ECO:0007669"/>
    <property type="project" value="UniProtKB-KW"/>
</dbReference>
<keyword evidence="3" id="KW-0479">Metal-binding</keyword>
<dbReference type="AlphaFoldDB" id="A0A915U2P7"/>
<dbReference type="SFLD" id="SFLDG01082">
    <property type="entry name" value="B12-binding_domain_containing"/>
    <property type="match status" value="1"/>
</dbReference>
<evidence type="ECO:0000256" key="2">
    <source>
        <dbReference type="ARBA" id="ARBA00022691"/>
    </source>
</evidence>
<dbReference type="InterPro" id="IPR006638">
    <property type="entry name" value="Elp3/MiaA/NifB-like_rSAM"/>
</dbReference>
<dbReference type="InterPro" id="IPR058240">
    <property type="entry name" value="rSAM_sf"/>
</dbReference>
<keyword evidence="8" id="KW-1185">Reference proteome</keyword>
<dbReference type="PANTHER" id="PTHR43409:SF4">
    <property type="entry name" value="RADICAL SAM SUPERFAMILY PROTEIN"/>
    <property type="match status" value="1"/>
</dbReference>
<keyword evidence="4" id="KW-0408">Iron</keyword>
<evidence type="ECO:0000256" key="4">
    <source>
        <dbReference type="ARBA" id="ARBA00023004"/>
    </source>
</evidence>
<evidence type="ECO:0000256" key="5">
    <source>
        <dbReference type="ARBA" id="ARBA00023014"/>
    </source>
</evidence>
<dbReference type="SMART" id="SM00729">
    <property type="entry name" value="Elp3"/>
    <property type="match status" value="1"/>
</dbReference>
<dbReference type="Pfam" id="PF04055">
    <property type="entry name" value="Radical_SAM"/>
    <property type="match status" value="1"/>
</dbReference>
<evidence type="ECO:0000313" key="7">
    <source>
        <dbReference type="EMBL" id="BCO10246.1"/>
    </source>
</evidence>
<dbReference type="KEGG" id="ddu:GF1_26220"/>
<keyword evidence="2" id="KW-0949">S-adenosyl-L-methionine</keyword>
<dbReference type="CDD" id="cd01335">
    <property type="entry name" value="Radical_SAM"/>
    <property type="match status" value="1"/>
</dbReference>
<gene>
    <name evidence="7" type="ORF">GF1_26220</name>
</gene>
<dbReference type="Proteomes" id="UP001063350">
    <property type="component" value="Chromosome"/>
</dbReference>
<protein>
    <submittedName>
        <fullName evidence="7">Radical SAM protein</fullName>
    </submittedName>
</protein>
<comment type="cofactor">
    <cofactor evidence="1">
        <name>[4Fe-4S] cluster</name>
        <dbReference type="ChEBI" id="CHEBI:49883"/>
    </cofactor>
</comment>
<evidence type="ECO:0000259" key="6">
    <source>
        <dbReference type="PROSITE" id="PS51918"/>
    </source>
</evidence>
<sequence length="307" mass="35459">MTGIMVQKKPETPLIRPPSEWRSLLVRVTRGCRWNRCRFCGIYPALGEPGFSRRSAAEIKEDIDLLLARHPRARTAFFGDGDPLEAGLEVFVEVARYLRSRLPVERLTCYARASTLHRLGREGVQVLARAGLNRVHMGLESGDPETLRFHRKGQSPEMVQRVTTWLRDAGIQVSWYVLLGLGGRDHWQRHIRRTAWLINTSRPDFVRLRRLWLYREAGGPPCPLWEQVRDGSFVEQTPEGTVLELKLLLELLEPLDTFFVCDHANNYINVSGSLQEDREEMLAELHAFLALPEEERWQHYRSVGSRI</sequence>
<dbReference type="InterPro" id="IPR051198">
    <property type="entry name" value="BchE-like"/>
</dbReference>
<accession>A0A915U2P7</accession>
<name>A0A915U2P7_9BACT</name>
<dbReference type="PANTHER" id="PTHR43409">
    <property type="entry name" value="ANAEROBIC MAGNESIUM-PROTOPORPHYRIN IX MONOMETHYL ESTER CYCLASE-RELATED"/>
    <property type="match status" value="1"/>
</dbReference>
<proteinExistence type="predicted"/>
<dbReference type="PROSITE" id="PS51918">
    <property type="entry name" value="RADICAL_SAM"/>
    <property type="match status" value="1"/>
</dbReference>
<keyword evidence="5" id="KW-0411">Iron-sulfur</keyword>
<evidence type="ECO:0000313" key="8">
    <source>
        <dbReference type="Proteomes" id="UP001063350"/>
    </source>
</evidence>
<dbReference type="SUPFAM" id="SSF102114">
    <property type="entry name" value="Radical SAM enzymes"/>
    <property type="match status" value="1"/>
</dbReference>
<dbReference type="GO" id="GO:0046872">
    <property type="term" value="F:metal ion binding"/>
    <property type="evidence" value="ECO:0007669"/>
    <property type="project" value="UniProtKB-KW"/>
</dbReference>